<name>A0A2H1V9P0_SPOFR</name>
<keyword evidence="4 6" id="KW-1133">Transmembrane helix</keyword>
<dbReference type="AlphaFoldDB" id="A0A2H1V9P0"/>
<dbReference type="PANTHER" id="PTHR11266">
    <property type="entry name" value="PEROXISOMAL MEMBRANE PROTEIN 2, PXMP2 MPV17"/>
    <property type="match status" value="1"/>
</dbReference>
<feature type="transmembrane region" description="Helical" evidence="6">
    <location>
        <begin position="101"/>
        <end position="123"/>
    </location>
</feature>
<evidence type="ECO:0000256" key="2">
    <source>
        <dbReference type="ARBA" id="ARBA00006824"/>
    </source>
</evidence>
<protein>
    <submittedName>
        <fullName evidence="7">SFRICE_002561</fullName>
    </submittedName>
</protein>
<proteinExistence type="inferred from homology"/>
<evidence type="ECO:0000313" key="7">
    <source>
        <dbReference type="EMBL" id="SOQ37563.1"/>
    </source>
</evidence>
<evidence type="ECO:0000256" key="6">
    <source>
        <dbReference type="SAM" id="Phobius"/>
    </source>
</evidence>
<dbReference type="GO" id="GO:0016020">
    <property type="term" value="C:membrane"/>
    <property type="evidence" value="ECO:0007669"/>
    <property type="project" value="UniProtKB-SubCell"/>
</dbReference>
<feature type="transmembrane region" description="Helical" evidence="6">
    <location>
        <begin position="271"/>
        <end position="289"/>
    </location>
</feature>
<sequence>MVMRRVFSKAYTSYKVAVDNAFNAKNLLYTNIMISMGSSSCGDLIQQSYEIIKKKLVHFDFQRTAQMAFSGFTAGVICHHWYLVLDRFIVGRTIYMVIKKLIMDQCICSPIVILSFFATVAIFEDDPYENFTAEVSEKFWILYKAEWVVWPPAQIINFYFLPTRFRVAYDNSISLGYDIYTSHVKHSRYKAKEKESIMKILLSTWRTIAANIRRTTAIPKVKSFMKVAFSDKYLFYTNVTISLSLSSVGDLMEQSYEIYIKEQTHYDFKRCAHMAFSGVAVGILCHHWYKVLDKFIVGKTVDMVIKKLVLDQFIFSPVMIITLFGSLALFEENPYENFKEEVKDKFVKLYRAEWMVWPPAQIINFYFLPTKYRVLYDNTISLGYDVYTSQVKHTKPAKALLEDKIKHHSS</sequence>
<organism evidence="7">
    <name type="scientific">Spodoptera frugiperda</name>
    <name type="common">Fall armyworm</name>
    <dbReference type="NCBI Taxonomy" id="7108"/>
    <lineage>
        <taxon>Eukaryota</taxon>
        <taxon>Metazoa</taxon>
        <taxon>Ecdysozoa</taxon>
        <taxon>Arthropoda</taxon>
        <taxon>Hexapoda</taxon>
        <taxon>Insecta</taxon>
        <taxon>Pterygota</taxon>
        <taxon>Neoptera</taxon>
        <taxon>Endopterygota</taxon>
        <taxon>Lepidoptera</taxon>
        <taxon>Glossata</taxon>
        <taxon>Ditrysia</taxon>
        <taxon>Noctuoidea</taxon>
        <taxon>Noctuidae</taxon>
        <taxon>Amphipyrinae</taxon>
        <taxon>Spodoptera</taxon>
    </lineage>
</organism>
<dbReference type="Pfam" id="PF04117">
    <property type="entry name" value="Mpv17_PMP22"/>
    <property type="match status" value="2"/>
</dbReference>
<keyword evidence="5 6" id="KW-0472">Membrane</keyword>
<evidence type="ECO:0000256" key="3">
    <source>
        <dbReference type="ARBA" id="ARBA00022692"/>
    </source>
</evidence>
<evidence type="ECO:0000256" key="5">
    <source>
        <dbReference type="ARBA" id="ARBA00023136"/>
    </source>
</evidence>
<dbReference type="GO" id="GO:0005739">
    <property type="term" value="C:mitochondrion"/>
    <property type="evidence" value="ECO:0007669"/>
    <property type="project" value="TreeGrafter"/>
</dbReference>
<evidence type="ECO:0000256" key="1">
    <source>
        <dbReference type="ARBA" id="ARBA00004141"/>
    </source>
</evidence>
<gene>
    <name evidence="7" type="ORF">SFRICE_002561</name>
</gene>
<dbReference type="PANTHER" id="PTHR11266:SF8">
    <property type="entry name" value="MPV17-LIKE PROTEIN 2"/>
    <property type="match status" value="1"/>
</dbReference>
<comment type="subcellular location">
    <subcellularLocation>
        <location evidence="1">Membrane</location>
        <topology evidence="1">Multi-pass membrane protein</topology>
    </subcellularLocation>
</comment>
<evidence type="ECO:0000256" key="4">
    <source>
        <dbReference type="ARBA" id="ARBA00022989"/>
    </source>
</evidence>
<comment type="similarity">
    <text evidence="2">Belongs to the peroxisomal membrane protein PXMP2/4 family.</text>
</comment>
<reference evidence="7" key="1">
    <citation type="submission" date="2016-07" db="EMBL/GenBank/DDBJ databases">
        <authorList>
            <person name="Bretaudeau A."/>
        </authorList>
    </citation>
    <scope>NUCLEOTIDE SEQUENCE</scope>
    <source>
        <strain evidence="7">Rice</strain>
        <tissue evidence="7">Whole body</tissue>
    </source>
</reference>
<dbReference type="InterPro" id="IPR007248">
    <property type="entry name" value="Mpv17_PMP22"/>
</dbReference>
<keyword evidence="3 6" id="KW-0812">Transmembrane</keyword>
<feature type="transmembrane region" description="Helical" evidence="6">
    <location>
        <begin position="309"/>
        <end position="330"/>
    </location>
</feature>
<accession>A0A2H1V9P0</accession>
<dbReference type="EMBL" id="ODYU01001414">
    <property type="protein sequence ID" value="SOQ37563.1"/>
    <property type="molecule type" value="Genomic_DNA"/>
</dbReference>
<dbReference type="GO" id="GO:0061668">
    <property type="term" value="P:mitochondrial ribosome assembly"/>
    <property type="evidence" value="ECO:0007669"/>
    <property type="project" value="TreeGrafter"/>
</dbReference>